<sequence>MILYKYASFSSAVKIIKSGSIGFTCLEDLNDPFEGTNFGFSSLGSISPQTVTQVFKNHFSRKFALLSLTRNPLNPLMWSHYGDSHRGAVVGIDIAAAGLMSFEEFVVPAQLGEILYTTTKTKDRAPSLEILNEIKKNDLKFSSDIENYLKQAFLYKSSEWAYEEEVRVIKSLTKFQFSYHSLHDQELSNTPLNKWSKIRNGTMGQPLFCFNIPKNSIKEVYLGTNFYRNACRTNEGNDKKWFDEQLKYLKEQNFELFTCEPDYRCWNLCAKELMEYQK</sequence>
<evidence type="ECO:0000313" key="2">
    <source>
        <dbReference type="Proteomes" id="UP000217277"/>
    </source>
</evidence>
<keyword evidence="2" id="KW-1185">Reference proteome</keyword>
<reference evidence="1" key="1">
    <citation type="submission" date="2015-03" db="EMBL/GenBank/DDBJ databases">
        <authorList>
            <person name="Xie B.-B."/>
            <person name="Rong J.-C."/>
            <person name="Qin Q.-L."/>
            <person name="Zhang Y.-Z."/>
        </authorList>
    </citation>
    <scope>NUCLEOTIDE SEQUENCE</scope>
    <source>
        <strain evidence="1">DSM 14585</strain>
    </source>
</reference>
<protein>
    <submittedName>
        <fullName evidence="1">Uncharacterized protein</fullName>
    </submittedName>
</protein>
<evidence type="ECO:0000313" key="1">
    <source>
        <dbReference type="EMBL" id="ATC81504.1"/>
    </source>
</evidence>
<proteinExistence type="predicted"/>
<dbReference type="Proteomes" id="UP000217277">
    <property type="component" value="Chromosome I"/>
</dbReference>
<organism evidence="1 2">
    <name type="scientific">Pseudoalteromonas agarivorans DSM 14585</name>
    <dbReference type="NCBI Taxonomy" id="1312369"/>
    <lineage>
        <taxon>Bacteria</taxon>
        <taxon>Pseudomonadati</taxon>
        <taxon>Pseudomonadota</taxon>
        <taxon>Gammaproteobacteria</taxon>
        <taxon>Alteromonadales</taxon>
        <taxon>Pseudoalteromonadaceae</taxon>
        <taxon>Pseudoalteromonas</taxon>
    </lineage>
</organism>
<accession>A0ACA8DUA4</accession>
<gene>
    <name evidence="1" type="ORF">PAGA_a1028</name>
</gene>
<name>A0ACA8DUA4_9GAMM</name>
<dbReference type="EMBL" id="CP011011">
    <property type="protein sequence ID" value="ATC81504.1"/>
    <property type="molecule type" value="Genomic_DNA"/>
</dbReference>